<keyword evidence="2 4" id="KW-1133">Transmembrane helix</keyword>
<evidence type="ECO:0000256" key="2">
    <source>
        <dbReference type="ARBA" id="ARBA00022989"/>
    </source>
</evidence>
<feature type="transmembrane region" description="Helical" evidence="4">
    <location>
        <begin position="108"/>
        <end position="126"/>
    </location>
</feature>
<evidence type="ECO:0000313" key="7">
    <source>
        <dbReference type="Proteomes" id="UP000462435"/>
    </source>
</evidence>
<evidence type="ECO:0000259" key="5">
    <source>
        <dbReference type="PROSITE" id="PS50850"/>
    </source>
</evidence>
<dbReference type="PANTHER" id="PTHR23537">
    <property type="match status" value="1"/>
</dbReference>
<dbReference type="InterPro" id="IPR006311">
    <property type="entry name" value="TAT_signal"/>
</dbReference>
<dbReference type="SUPFAM" id="SSF103473">
    <property type="entry name" value="MFS general substrate transporter"/>
    <property type="match status" value="1"/>
</dbReference>
<organism evidence="6 7">
    <name type="scientific">Herbaspirillum frisingense</name>
    <dbReference type="NCBI Taxonomy" id="92645"/>
    <lineage>
        <taxon>Bacteria</taxon>
        <taxon>Pseudomonadati</taxon>
        <taxon>Pseudomonadota</taxon>
        <taxon>Betaproteobacteria</taxon>
        <taxon>Burkholderiales</taxon>
        <taxon>Oxalobacteraceae</taxon>
        <taxon>Herbaspirillum</taxon>
    </lineage>
</organism>
<evidence type="ECO:0000256" key="3">
    <source>
        <dbReference type="ARBA" id="ARBA00023136"/>
    </source>
</evidence>
<keyword evidence="1 4" id="KW-0812">Transmembrane</keyword>
<feature type="transmembrane region" description="Helical" evidence="4">
    <location>
        <begin position="138"/>
        <end position="157"/>
    </location>
</feature>
<feature type="transmembrane region" description="Helical" evidence="4">
    <location>
        <begin position="177"/>
        <end position="196"/>
    </location>
</feature>
<sequence length="237" mass="24868">MTTPSSRHFLTTATGLSLGAAISLGLSRFSYALLLPAMRDDLGWSYFLAGGMNTANAFGYLSGALACPLLIRLVNVHRTLLIGAILTAIFMLTCGMTTDSWVLLSQRYLAGVASAFTFVSGGLLAARLGALTEHRMGLILGIYYGGTGLGIIASAVLVPLVPHLMAGDAARHGWQQIWIALSVVCLIATAMLGAAARRISAPTLQATAGKGFRTADFAYGLLGYGFFGVGYIGYMTF</sequence>
<evidence type="ECO:0000256" key="1">
    <source>
        <dbReference type="ARBA" id="ARBA00022692"/>
    </source>
</evidence>
<gene>
    <name evidence="6" type="ORF">GAK35_04272</name>
</gene>
<feature type="transmembrane region" description="Helical" evidence="4">
    <location>
        <begin position="56"/>
        <end position="74"/>
    </location>
</feature>
<proteinExistence type="predicted"/>
<dbReference type="Proteomes" id="UP000462435">
    <property type="component" value="Unassembled WGS sequence"/>
</dbReference>
<keyword evidence="3 4" id="KW-0472">Membrane</keyword>
<comment type="caution">
    <text evidence="6">The sequence shown here is derived from an EMBL/GenBank/DDBJ whole genome shotgun (WGS) entry which is preliminary data.</text>
</comment>
<dbReference type="AlphaFoldDB" id="A0A7V8JSF6"/>
<dbReference type="InterPro" id="IPR020846">
    <property type="entry name" value="MFS_dom"/>
</dbReference>
<feature type="transmembrane region" description="Helical" evidence="4">
    <location>
        <begin position="217"/>
        <end position="234"/>
    </location>
</feature>
<dbReference type="InterPro" id="IPR036259">
    <property type="entry name" value="MFS_trans_sf"/>
</dbReference>
<dbReference type="Pfam" id="PF06779">
    <property type="entry name" value="MFS_4"/>
    <property type="match status" value="1"/>
</dbReference>
<dbReference type="GO" id="GO:0022857">
    <property type="term" value="F:transmembrane transporter activity"/>
    <property type="evidence" value="ECO:0007669"/>
    <property type="project" value="InterPro"/>
</dbReference>
<dbReference type="EMBL" id="WNDX01000237">
    <property type="protein sequence ID" value="KAF1034822.1"/>
    <property type="molecule type" value="Genomic_DNA"/>
</dbReference>
<feature type="domain" description="Major facilitator superfamily (MFS) profile" evidence="5">
    <location>
        <begin position="9"/>
        <end position="237"/>
    </location>
</feature>
<dbReference type="InterPro" id="IPR010645">
    <property type="entry name" value="MFS_4"/>
</dbReference>
<feature type="transmembrane region" description="Helical" evidence="4">
    <location>
        <begin position="81"/>
        <end position="102"/>
    </location>
</feature>
<dbReference type="PANTHER" id="PTHR23537:SF1">
    <property type="entry name" value="SUGAR TRANSPORTER"/>
    <property type="match status" value="1"/>
</dbReference>
<dbReference type="PROSITE" id="PS51318">
    <property type="entry name" value="TAT"/>
    <property type="match status" value="1"/>
</dbReference>
<dbReference type="PROSITE" id="PS50850">
    <property type="entry name" value="MFS"/>
    <property type="match status" value="1"/>
</dbReference>
<name>A0A7V8JSF6_9BURK</name>
<evidence type="ECO:0000313" key="6">
    <source>
        <dbReference type="EMBL" id="KAF1034822.1"/>
    </source>
</evidence>
<dbReference type="GO" id="GO:0005886">
    <property type="term" value="C:plasma membrane"/>
    <property type="evidence" value="ECO:0007669"/>
    <property type="project" value="TreeGrafter"/>
</dbReference>
<protein>
    <recommendedName>
        <fullName evidence="5">Major facilitator superfamily (MFS) profile domain-containing protein</fullName>
    </recommendedName>
</protein>
<evidence type="ECO:0000256" key="4">
    <source>
        <dbReference type="SAM" id="Phobius"/>
    </source>
</evidence>
<accession>A0A7V8JSF6</accession>
<dbReference type="Gene3D" id="1.20.1250.20">
    <property type="entry name" value="MFS general substrate transporter like domains"/>
    <property type="match status" value="1"/>
</dbReference>
<reference evidence="7" key="1">
    <citation type="journal article" date="2020" name="MBio">
        <title>Horizontal gene transfer to a defensive symbiont with a reduced genome amongst a multipartite beetle microbiome.</title>
        <authorList>
            <person name="Waterworth S.C."/>
            <person name="Florez L.V."/>
            <person name="Rees E.R."/>
            <person name="Hertweck C."/>
            <person name="Kaltenpoth M."/>
            <person name="Kwan J.C."/>
        </authorList>
    </citation>
    <scope>NUCLEOTIDE SEQUENCE [LARGE SCALE GENOMIC DNA]</scope>
</reference>